<dbReference type="InterPro" id="IPR036388">
    <property type="entry name" value="WH-like_DNA-bd_sf"/>
</dbReference>
<dbReference type="Proteomes" id="UP001247754">
    <property type="component" value="Unassembled WGS sequence"/>
</dbReference>
<protein>
    <submittedName>
        <fullName evidence="6">LysR substrate-binding domain-containing protein</fullName>
    </submittedName>
</protein>
<accession>A0ABU1F3J1</accession>
<dbReference type="InterPro" id="IPR000847">
    <property type="entry name" value="LysR_HTH_N"/>
</dbReference>
<evidence type="ECO:0000259" key="5">
    <source>
        <dbReference type="PROSITE" id="PS50931"/>
    </source>
</evidence>
<dbReference type="CDD" id="cd08414">
    <property type="entry name" value="PBP2_LTTR_aromatics_like"/>
    <property type="match status" value="1"/>
</dbReference>
<organism evidence="6 7">
    <name type="scientific">Ruixingdingia sedimenti</name>
    <dbReference type="NCBI Taxonomy" id="3073604"/>
    <lineage>
        <taxon>Bacteria</taxon>
        <taxon>Pseudomonadati</taxon>
        <taxon>Pseudomonadota</taxon>
        <taxon>Alphaproteobacteria</taxon>
        <taxon>Rhodobacterales</taxon>
        <taxon>Paracoccaceae</taxon>
        <taxon>Ruixingdingia</taxon>
    </lineage>
</organism>
<gene>
    <name evidence="6" type="ORF">RGD00_00305</name>
</gene>
<evidence type="ECO:0000256" key="4">
    <source>
        <dbReference type="ARBA" id="ARBA00023163"/>
    </source>
</evidence>
<dbReference type="InterPro" id="IPR036390">
    <property type="entry name" value="WH_DNA-bd_sf"/>
</dbReference>
<name>A0ABU1F3J1_9RHOB</name>
<proteinExistence type="inferred from homology"/>
<dbReference type="Gene3D" id="3.40.190.10">
    <property type="entry name" value="Periplasmic binding protein-like II"/>
    <property type="match status" value="2"/>
</dbReference>
<dbReference type="InterPro" id="IPR005119">
    <property type="entry name" value="LysR_subst-bd"/>
</dbReference>
<comment type="similarity">
    <text evidence="1">Belongs to the LysR transcriptional regulatory family.</text>
</comment>
<dbReference type="PANTHER" id="PTHR30346">
    <property type="entry name" value="TRANSCRIPTIONAL DUAL REGULATOR HCAR-RELATED"/>
    <property type="match status" value="1"/>
</dbReference>
<dbReference type="Pfam" id="PF00126">
    <property type="entry name" value="HTH_1"/>
    <property type="match status" value="1"/>
</dbReference>
<dbReference type="SUPFAM" id="SSF53850">
    <property type="entry name" value="Periplasmic binding protein-like II"/>
    <property type="match status" value="1"/>
</dbReference>
<dbReference type="PRINTS" id="PR00039">
    <property type="entry name" value="HTHLYSR"/>
</dbReference>
<evidence type="ECO:0000256" key="2">
    <source>
        <dbReference type="ARBA" id="ARBA00023015"/>
    </source>
</evidence>
<dbReference type="PROSITE" id="PS50931">
    <property type="entry name" value="HTH_LYSR"/>
    <property type="match status" value="1"/>
</dbReference>
<dbReference type="EMBL" id="JAVKPH010000001">
    <property type="protein sequence ID" value="MDR5651032.1"/>
    <property type="molecule type" value="Genomic_DNA"/>
</dbReference>
<dbReference type="SUPFAM" id="SSF46785">
    <property type="entry name" value="Winged helix' DNA-binding domain"/>
    <property type="match status" value="1"/>
</dbReference>
<evidence type="ECO:0000256" key="3">
    <source>
        <dbReference type="ARBA" id="ARBA00023125"/>
    </source>
</evidence>
<keyword evidence="7" id="KW-1185">Reference proteome</keyword>
<keyword evidence="2" id="KW-0805">Transcription regulation</keyword>
<evidence type="ECO:0000313" key="7">
    <source>
        <dbReference type="Proteomes" id="UP001247754"/>
    </source>
</evidence>
<evidence type="ECO:0000256" key="1">
    <source>
        <dbReference type="ARBA" id="ARBA00009437"/>
    </source>
</evidence>
<evidence type="ECO:0000313" key="6">
    <source>
        <dbReference type="EMBL" id="MDR5651032.1"/>
    </source>
</evidence>
<dbReference type="Gene3D" id="1.10.10.10">
    <property type="entry name" value="Winged helix-like DNA-binding domain superfamily/Winged helix DNA-binding domain"/>
    <property type="match status" value="1"/>
</dbReference>
<comment type="caution">
    <text evidence="6">The sequence shown here is derived from an EMBL/GenBank/DDBJ whole genome shotgun (WGS) entry which is preliminary data.</text>
</comment>
<dbReference type="Pfam" id="PF03466">
    <property type="entry name" value="LysR_substrate"/>
    <property type="match status" value="1"/>
</dbReference>
<keyword evidence="4" id="KW-0804">Transcription</keyword>
<reference evidence="6 7" key="1">
    <citation type="submission" date="2023-09" db="EMBL/GenBank/DDBJ databases">
        <title>Xinfangfangia sedmenti sp. nov., isolated the sedment.</title>
        <authorList>
            <person name="Xu L."/>
        </authorList>
    </citation>
    <scope>NUCLEOTIDE SEQUENCE [LARGE SCALE GENOMIC DNA]</scope>
    <source>
        <strain evidence="6 7">LG-4</strain>
    </source>
</reference>
<dbReference type="RefSeq" id="WP_310455067.1">
    <property type="nucleotide sequence ID" value="NZ_JAVKPH010000001.1"/>
</dbReference>
<sequence length="295" mass="32678">MDDLRRLRYFLAAADGASINSTAERINLAQSALSRQIRALESEVGTALFERTTEGSTLTAAGEQFRREAREIVERYESAKLRARRTAQGHVGSLRIALNEVAAHRPAIIQAVAGFRRAYPDLDLHLDHVYSIDQTERVARGELDVGLMCYPPTDGTLATRHLCRERFVLVLPADHPLAAQDVVTLGALRHERFIVFNRSYNRRYLFSAFAAFFAEGEMPNIYQEADSIAQIIQMVSIGLGVAILYGAEDIAPGTGAVVRPVTGVEQNVELAAVWRRDNRTPQLTAFIDTLQQAVG</sequence>
<feature type="domain" description="HTH lysR-type" evidence="5">
    <location>
        <begin position="1"/>
        <end position="59"/>
    </location>
</feature>
<dbReference type="PANTHER" id="PTHR30346:SF0">
    <property type="entry name" value="HCA OPERON TRANSCRIPTIONAL ACTIVATOR HCAR"/>
    <property type="match status" value="1"/>
</dbReference>
<keyword evidence="3" id="KW-0238">DNA-binding</keyword>